<sequence>MTLYGILDTKVLWRCRASDVEKCRVPTNHFDITRIEEAVLTIGQQHNTRLERIEHVLQEQHERIQALIERVTVNIANDIDGTQHNTHRDRWAEVAPTCPHRKIHVAETSNFLGHCTMELATMSREKTRIQTPHYRFAVMYAQSEICRQVYLSKIQYRQWHRKNMPNASSNACTTTMEGSAILPPASTIIIHESSIPPPAFIAAADDPPPLSKNQLYHQLLLLPLWKNQLYQ</sequence>
<evidence type="ECO:0000313" key="1">
    <source>
        <dbReference type="EMBL" id="CDH60974.1"/>
    </source>
</evidence>
<protein>
    <submittedName>
        <fullName evidence="1">Uncharacterized protein</fullName>
    </submittedName>
</protein>
<evidence type="ECO:0000313" key="2">
    <source>
        <dbReference type="Proteomes" id="UP000027586"/>
    </source>
</evidence>
<name>A0A068SFA7_9FUNG</name>
<dbReference type="VEuPathDB" id="FungiDB:LCOR_11749.1"/>
<dbReference type="Proteomes" id="UP000027586">
    <property type="component" value="Unassembled WGS sequence"/>
</dbReference>
<dbReference type="EMBL" id="CBTN010000119">
    <property type="protein sequence ID" value="CDH60974.1"/>
    <property type="molecule type" value="Genomic_DNA"/>
</dbReference>
<proteinExistence type="predicted"/>
<comment type="caution">
    <text evidence="1">The sequence shown here is derived from an EMBL/GenBank/DDBJ whole genome shotgun (WGS) entry which is preliminary data.</text>
</comment>
<reference evidence="1" key="1">
    <citation type="submission" date="2013-08" db="EMBL/GenBank/DDBJ databases">
        <title>Gene expansion shapes genome architecture in the human pathogen Lichtheimia corymbifera: an evolutionary genomics analysis in the ancient terrestrial Mucorales (Mucoromycotina).</title>
        <authorList>
            <person name="Schwartze V.U."/>
            <person name="Winter S."/>
            <person name="Shelest E."/>
            <person name="Marcet-Houben M."/>
            <person name="Horn F."/>
            <person name="Wehner S."/>
            <person name="Hoffmann K."/>
            <person name="Riege K."/>
            <person name="Sammeth M."/>
            <person name="Nowrousian M."/>
            <person name="Valiante V."/>
            <person name="Linde J."/>
            <person name="Jacobsen I.D."/>
            <person name="Marz M."/>
            <person name="Brakhage A.A."/>
            <person name="Gabaldon T."/>
            <person name="Bocker S."/>
            <person name="Voigt K."/>
        </authorList>
    </citation>
    <scope>NUCLEOTIDE SEQUENCE [LARGE SCALE GENOMIC DNA]</scope>
    <source>
        <strain evidence="1">FSU 9682</strain>
    </source>
</reference>
<organism evidence="1 2">
    <name type="scientific">Lichtheimia corymbifera JMRC:FSU:9682</name>
    <dbReference type="NCBI Taxonomy" id="1263082"/>
    <lineage>
        <taxon>Eukaryota</taxon>
        <taxon>Fungi</taxon>
        <taxon>Fungi incertae sedis</taxon>
        <taxon>Mucoromycota</taxon>
        <taxon>Mucoromycotina</taxon>
        <taxon>Mucoromycetes</taxon>
        <taxon>Mucorales</taxon>
        <taxon>Lichtheimiaceae</taxon>
        <taxon>Lichtheimia</taxon>
    </lineage>
</organism>
<keyword evidence="2" id="KW-1185">Reference proteome</keyword>
<dbReference type="AlphaFoldDB" id="A0A068SFA7"/>
<accession>A0A068SFA7</accession>
<gene>
    <name evidence="1" type="ORF">LCOR_11749.1</name>
</gene>